<dbReference type="EMBL" id="LK033170">
    <property type="protein sequence ID" value="CDY53150.1"/>
    <property type="molecule type" value="Genomic_DNA"/>
</dbReference>
<organism evidence="1 2">
    <name type="scientific">Brassica napus</name>
    <name type="common">Rape</name>
    <dbReference type="NCBI Taxonomy" id="3708"/>
    <lineage>
        <taxon>Eukaryota</taxon>
        <taxon>Viridiplantae</taxon>
        <taxon>Streptophyta</taxon>
        <taxon>Embryophyta</taxon>
        <taxon>Tracheophyta</taxon>
        <taxon>Spermatophyta</taxon>
        <taxon>Magnoliopsida</taxon>
        <taxon>eudicotyledons</taxon>
        <taxon>Gunneridae</taxon>
        <taxon>Pentapetalae</taxon>
        <taxon>rosids</taxon>
        <taxon>malvids</taxon>
        <taxon>Brassicales</taxon>
        <taxon>Brassicaceae</taxon>
        <taxon>Brassiceae</taxon>
        <taxon>Brassica</taxon>
    </lineage>
</organism>
<dbReference type="PaxDb" id="3708-A0A078IPY7"/>
<dbReference type="Proteomes" id="UP000028999">
    <property type="component" value="Unassembled WGS sequence"/>
</dbReference>
<gene>
    <name evidence="1" type="primary">BnaAnng12090D</name>
    <name evidence="1" type="ORF">GSBRNA2T00008685001</name>
</gene>
<dbReference type="AlphaFoldDB" id="A0A078IPY7"/>
<name>A0A078IPY7_BRANA</name>
<sequence>MDLDIVYAHFSSTMLR</sequence>
<evidence type="ECO:0000313" key="1">
    <source>
        <dbReference type="EMBL" id="CDY53150.1"/>
    </source>
</evidence>
<proteinExistence type="predicted"/>
<protein>
    <submittedName>
        <fullName evidence="1">BnaAnng12090D protein</fullName>
    </submittedName>
</protein>
<accession>A0A078IPY7</accession>
<reference evidence="1 2" key="1">
    <citation type="journal article" date="2014" name="Science">
        <title>Plant genetics. Early allopolyploid evolution in the post-Neolithic Brassica napus oilseed genome.</title>
        <authorList>
            <person name="Chalhoub B."/>
            <person name="Denoeud F."/>
            <person name="Liu S."/>
            <person name="Parkin I.A."/>
            <person name="Tang H."/>
            <person name="Wang X."/>
            <person name="Chiquet J."/>
            <person name="Belcram H."/>
            <person name="Tong C."/>
            <person name="Samans B."/>
            <person name="Correa M."/>
            <person name="Da Silva C."/>
            <person name="Just J."/>
            <person name="Falentin C."/>
            <person name="Koh C.S."/>
            <person name="Le Clainche I."/>
            <person name="Bernard M."/>
            <person name="Bento P."/>
            <person name="Noel B."/>
            <person name="Labadie K."/>
            <person name="Alberti A."/>
            <person name="Charles M."/>
            <person name="Arnaud D."/>
            <person name="Guo H."/>
            <person name="Daviaud C."/>
            <person name="Alamery S."/>
            <person name="Jabbari K."/>
            <person name="Zhao M."/>
            <person name="Edger P.P."/>
            <person name="Chelaifa H."/>
            <person name="Tack D."/>
            <person name="Lassalle G."/>
            <person name="Mestiri I."/>
            <person name="Schnel N."/>
            <person name="Le Paslier M.C."/>
            <person name="Fan G."/>
            <person name="Renault V."/>
            <person name="Bayer P.E."/>
            <person name="Golicz A.A."/>
            <person name="Manoli S."/>
            <person name="Lee T.H."/>
            <person name="Thi V.H."/>
            <person name="Chalabi S."/>
            <person name="Hu Q."/>
            <person name="Fan C."/>
            <person name="Tollenaere R."/>
            <person name="Lu Y."/>
            <person name="Battail C."/>
            <person name="Shen J."/>
            <person name="Sidebottom C.H."/>
            <person name="Wang X."/>
            <person name="Canaguier A."/>
            <person name="Chauveau A."/>
            <person name="Berard A."/>
            <person name="Deniot G."/>
            <person name="Guan M."/>
            <person name="Liu Z."/>
            <person name="Sun F."/>
            <person name="Lim Y.P."/>
            <person name="Lyons E."/>
            <person name="Town C.D."/>
            <person name="Bancroft I."/>
            <person name="Wang X."/>
            <person name="Meng J."/>
            <person name="Ma J."/>
            <person name="Pires J.C."/>
            <person name="King G.J."/>
            <person name="Brunel D."/>
            <person name="Delourme R."/>
            <person name="Renard M."/>
            <person name="Aury J.M."/>
            <person name="Adams K.L."/>
            <person name="Batley J."/>
            <person name="Snowdon R.J."/>
            <person name="Tost J."/>
            <person name="Edwards D."/>
            <person name="Zhou Y."/>
            <person name="Hua W."/>
            <person name="Sharpe A.G."/>
            <person name="Paterson A.H."/>
            <person name="Guan C."/>
            <person name="Wincker P."/>
        </authorList>
    </citation>
    <scope>NUCLEOTIDE SEQUENCE [LARGE SCALE GENOMIC DNA]</scope>
    <source>
        <strain evidence="2">cv. Darmor-bzh</strain>
    </source>
</reference>
<evidence type="ECO:0000313" key="2">
    <source>
        <dbReference type="Proteomes" id="UP000028999"/>
    </source>
</evidence>
<keyword evidence="2" id="KW-1185">Reference proteome</keyword>